<evidence type="ECO:0000256" key="1">
    <source>
        <dbReference type="SAM" id="SignalP"/>
    </source>
</evidence>
<evidence type="ECO:0000313" key="2">
    <source>
        <dbReference type="EMBL" id="GKY90207.1"/>
    </source>
</evidence>
<keyword evidence="3" id="KW-1185">Reference proteome</keyword>
<accession>A0ABQ5LZ31</accession>
<feature type="chain" id="PRO_5047008189" evidence="1">
    <location>
        <begin position="19"/>
        <end position="115"/>
    </location>
</feature>
<keyword evidence="1" id="KW-0732">Signal</keyword>
<sequence length="115" mass="12635">MIRALVIGFALLASPASAEGWSIFKLGSYSDVDDCMQRARDVVSRYMFDKGGAETGADSWSVYGYDLEPQAQDVVIMCPVGGGDMVNAILVVQSESEAEYRVQVAEDLVQMWDER</sequence>
<dbReference type="EMBL" id="BROH01000021">
    <property type="protein sequence ID" value="GKY90207.1"/>
    <property type="molecule type" value="Genomic_DNA"/>
</dbReference>
<organism evidence="2 3">
    <name type="scientific">Sinisalibacter aestuarii</name>
    <dbReference type="NCBI Taxonomy" id="2949426"/>
    <lineage>
        <taxon>Bacteria</taxon>
        <taxon>Pseudomonadati</taxon>
        <taxon>Pseudomonadota</taxon>
        <taxon>Alphaproteobacteria</taxon>
        <taxon>Rhodobacterales</taxon>
        <taxon>Roseobacteraceae</taxon>
        <taxon>Sinisalibacter</taxon>
    </lineage>
</organism>
<gene>
    <name evidence="2" type="ORF">STA1M1_40760</name>
</gene>
<dbReference type="RefSeq" id="WP_281844093.1">
    <property type="nucleotide sequence ID" value="NZ_BROH01000021.1"/>
</dbReference>
<proteinExistence type="predicted"/>
<name>A0ABQ5LZ31_9RHOB</name>
<comment type="caution">
    <text evidence="2">The sequence shown here is derived from an EMBL/GenBank/DDBJ whole genome shotgun (WGS) entry which is preliminary data.</text>
</comment>
<reference evidence="2" key="1">
    <citation type="journal article" date="2023" name="Int. J. Syst. Evol. Microbiol.">
        <title>Sinisalibacter aestuarii sp. nov., isolated from estuarine sediment of the Arakawa River.</title>
        <authorList>
            <person name="Arafat S.T."/>
            <person name="Hirano S."/>
            <person name="Sato A."/>
            <person name="Takeuchi K."/>
            <person name="Yasuda T."/>
            <person name="Terahara T."/>
            <person name="Hamada M."/>
            <person name="Kobayashi T."/>
        </authorList>
    </citation>
    <scope>NUCLEOTIDE SEQUENCE</scope>
    <source>
        <strain evidence="2">B-399</strain>
    </source>
</reference>
<protein>
    <submittedName>
        <fullName evidence="2">Uncharacterized protein</fullName>
    </submittedName>
</protein>
<evidence type="ECO:0000313" key="3">
    <source>
        <dbReference type="Proteomes" id="UP001144205"/>
    </source>
</evidence>
<feature type="signal peptide" evidence="1">
    <location>
        <begin position="1"/>
        <end position="18"/>
    </location>
</feature>
<dbReference type="Proteomes" id="UP001144205">
    <property type="component" value="Unassembled WGS sequence"/>
</dbReference>